<keyword evidence="2" id="KW-1185">Reference proteome</keyword>
<name>A0A3P7HZC6_STRVU</name>
<dbReference type="AlphaFoldDB" id="A0A3P7HZC6"/>
<evidence type="ECO:0000313" key="1">
    <source>
        <dbReference type="EMBL" id="VDM65530.1"/>
    </source>
</evidence>
<protein>
    <submittedName>
        <fullName evidence="1">Uncharacterized protein</fullName>
    </submittedName>
</protein>
<dbReference type="Proteomes" id="UP000270094">
    <property type="component" value="Unassembled WGS sequence"/>
</dbReference>
<proteinExistence type="predicted"/>
<gene>
    <name evidence="1" type="ORF">SVUK_LOCUS528</name>
</gene>
<dbReference type="EMBL" id="UYYB01000902">
    <property type="protein sequence ID" value="VDM65530.1"/>
    <property type="molecule type" value="Genomic_DNA"/>
</dbReference>
<accession>A0A3P7HZC6</accession>
<dbReference type="OrthoDB" id="5870921at2759"/>
<reference evidence="1 2" key="1">
    <citation type="submission" date="2018-11" db="EMBL/GenBank/DDBJ databases">
        <authorList>
            <consortium name="Pathogen Informatics"/>
        </authorList>
    </citation>
    <scope>NUCLEOTIDE SEQUENCE [LARGE SCALE GENOMIC DNA]</scope>
</reference>
<evidence type="ECO:0000313" key="2">
    <source>
        <dbReference type="Proteomes" id="UP000270094"/>
    </source>
</evidence>
<sequence>MLVRNTNGSKLDFLGENLGFTSRSLDCSTLKRIGLIDTGENFVIGCDAINNLRNSICISTGDIRKDDHEASHAFATIYRNHKLFVGSRQYNTYKSTKILVHKSVWLPTARERDNLMIEGNKEIPAPSPCVEQIAPAEESPVMSGTVIGKVGCHNDHKYS</sequence>
<organism evidence="1 2">
    <name type="scientific">Strongylus vulgaris</name>
    <name type="common">Blood worm</name>
    <dbReference type="NCBI Taxonomy" id="40348"/>
    <lineage>
        <taxon>Eukaryota</taxon>
        <taxon>Metazoa</taxon>
        <taxon>Ecdysozoa</taxon>
        <taxon>Nematoda</taxon>
        <taxon>Chromadorea</taxon>
        <taxon>Rhabditida</taxon>
        <taxon>Rhabditina</taxon>
        <taxon>Rhabditomorpha</taxon>
        <taxon>Strongyloidea</taxon>
        <taxon>Strongylidae</taxon>
        <taxon>Strongylus</taxon>
    </lineage>
</organism>